<name>A0AAW5KS60_9FIRM</name>
<evidence type="ECO:0000256" key="1">
    <source>
        <dbReference type="SAM" id="Phobius"/>
    </source>
</evidence>
<reference evidence="2" key="1">
    <citation type="submission" date="2022-06" db="EMBL/GenBank/DDBJ databases">
        <title>Isolation of gut microbiota from human fecal samples.</title>
        <authorList>
            <person name="Pamer E.G."/>
            <person name="Barat B."/>
            <person name="Waligurski E."/>
            <person name="Medina S."/>
            <person name="Paddock L."/>
            <person name="Mostad J."/>
        </authorList>
    </citation>
    <scope>NUCLEOTIDE SEQUENCE</scope>
    <source>
        <strain evidence="2">DFI.5.57</strain>
    </source>
</reference>
<feature type="transmembrane region" description="Helical" evidence="1">
    <location>
        <begin position="38"/>
        <end position="57"/>
    </location>
</feature>
<protein>
    <recommendedName>
        <fullName evidence="4">Secreted protein</fullName>
    </recommendedName>
</protein>
<evidence type="ECO:0000313" key="3">
    <source>
        <dbReference type="Proteomes" id="UP001206236"/>
    </source>
</evidence>
<dbReference type="RefSeq" id="WP_256322693.1">
    <property type="nucleotide sequence ID" value="NZ_JANGCN010000079.1"/>
</dbReference>
<dbReference type="EMBL" id="JANGCN010000079">
    <property type="protein sequence ID" value="MCQ5154462.1"/>
    <property type="molecule type" value="Genomic_DNA"/>
</dbReference>
<dbReference type="AlphaFoldDB" id="A0AAW5KS60"/>
<sequence>MKAKKWLTIITLIISLISLLIALLIGKNSNCIYYDVSKALLGSAVLGFIMSLTEYYVERQKAMEEFWIQATQVLKELRKIKHIDLDAPLNLIIEALGEERSNELNQMFAMLPENKIIHHEAKTKLISWYEENIPLPRLFDEYTDIDNKIEEFYKAQMDSYKQSFMHCMESYQIASTVALGSLNNAYDNLDFIFANKCIRDAANNSIYDKLKKIVSQYKEESKDFYLLKNRKGNFPVCAIKVSNLDKEYFLSKEETVHGYTNTLVYQNIFDNIGASLEKFRCRIYRTKYEAPKAEPISGKIIYFDKNKGEY</sequence>
<gene>
    <name evidence="2" type="ORF">NE632_14320</name>
</gene>
<dbReference type="Proteomes" id="UP001206236">
    <property type="component" value="Unassembled WGS sequence"/>
</dbReference>
<proteinExistence type="predicted"/>
<evidence type="ECO:0008006" key="4">
    <source>
        <dbReference type="Google" id="ProtNLM"/>
    </source>
</evidence>
<keyword evidence="1" id="KW-1133">Transmembrane helix</keyword>
<evidence type="ECO:0000313" key="2">
    <source>
        <dbReference type="EMBL" id="MCQ5154462.1"/>
    </source>
</evidence>
<organism evidence="2 3">
    <name type="scientific">Ruminococcus bicirculans</name>
    <name type="common">ex Wegman et al. 2014</name>
    <dbReference type="NCBI Taxonomy" id="1160721"/>
    <lineage>
        <taxon>Bacteria</taxon>
        <taxon>Bacillati</taxon>
        <taxon>Bacillota</taxon>
        <taxon>Clostridia</taxon>
        <taxon>Eubacteriales</taxon>
        <taxon>Oscillospiraceae</taxon>
        <taxon>Ruminococcus</taxon>
    </lineage>
</organism>
<keyword evidence="1" id="KW-0812">Transmembrane</keyword>
<comment type="caution">
    <text evidence="2">The sequence shown here is derived from an EMBL/GenBank/DDBJ whole genome shotgun (WGS) entry which is preliminary data.</text>
</comment>
<accession>A0AAW5KS60</accession>
<feature type="transmembrane region" description="Helical" evidence="1">
    <location>
        <begin position="7"/>
        <end position="26"/>
    </location>
</feature>
<keyword evidence="1" id="KW-0472">Membrane</keyword>